<accession>A0ABV9FQU4</accession>
<dbReference type="Proteomes" id="UP001595914">
    <property type="component" value="Unassembled WGS sequence"/>
</dbReference>
<evidence type="ECO:0000256" key="1">
    <source>
        <dbReference type="SAM" id="Phobius"/>
    </source>
</evidence>
<gene>
    <name evidence="2" type="ORF">ACFO6S_04335</name>
</gene>
<comment type="caution">
    <text evidence="2">The sequence shown here is derived from an EMBL/GenBank/DDBJ whole genome shotgun (WGS) entry which is preliminary data.</text>
</comment>
<keyword evidence="1" id="KW-1133">Transmembrane helix</keyword>
<keyword evidence="1" id="KW-0812">Transmembrane</keyword>
<keyword evidence="1" id="KW-0472">Membrane</keyword>
<dbReference type="RefSeq" id="WP_378414475.1">
    <property type="nucleotide sequence ID" value="NZ_JBHSFO010000002.1"/>
</dbReference>
<dbReference type="EMBL" id="JBHSFO010000002">
    <property type="protein sequence ID" value="MFC4602911.1"/>
    <property type="molecule type" value="Genomic_DNA"/>
</dbReference>
<sequence length="57" mass="6151">MFWKVVGIVAVVWIALAVVGVLVKSLFSVLVIGAVIFGLYLLFKAMSGSDTHDVTRL</sequence>
<protein>
    <submittedName>
        <fullName evidence="2">Uncharacterized protein</fullName>
    </submittedName>
</protein>
<feature type="transmembrane region" description="Helical" evidence="1">
    <location>
        <begin position="27"/>
        <end position="43"/>
    </location>
</feature>
<proteinExistence type="predicted"/>
<reference evidence="3" key="1">
    <citation type="journal article" date="2019" name="Int. J. Syst. Evol. Microbiol.">
        <title>The Global Catalogue of Microorganisms (GCM) 10K type strain sequencing project: providing services to taxonomists for standard genome sequencing and annotation.</title>
        <authorList>
            <consortium name="The Broad Institute Genomics Platform"/>
            <consortium name="The Broad Institute Genome Sequencing Center for Infectious Disease"/>
            <person name="Wu L."/>
            <person name="Ma J."/>
        </authorList>
    </citation>
    <scope>NUCLEOTIDE SEQUENCE [LARGE SCALE GENOMIC DNA]</scope>
    <source>
        <strain evidence="3">CCUG 54520</strain>
    </source>
</reference>
<organism evidence="2 3">
    <name type="scientific">Rhodococcus kronopolitis</name>
    <dbReference type="NCBI Taxonomy" id="1460226"/>
    <lineage>
        <taxon>Bacteria</taxon>
        <taxon>Bacillati</taxon>
        <taxon>Actinomycetota</taxon>
        <taxon>Actinomycetes</taxon>
        <taxon>Mycobacteriales</taxon>
        <taxon>Nocardiaceae</taxon>
        <taxon>Rhodococcus</taxon>
    </lineage>
</organism>
<keyword evidence="3" id="KW-1185">Reference proteome</keyword>
<evidence type="ECO:0000313" key="3">
    <source>
        <dbReference type="Proteomes" id="UP001595914"/>
    </source>
</evidence>
<name>A0ABV9FQU4_9NOCA</name>
<evidence type="ECO:0000313" key="2">
    <source>
        <dbReference type="EMBL" id="MFC4602911.1"/>
    </source>
</evidence>